<dbReference type="GO" id="GO:0071949">
    <property type="term" value="F:FAD binding"/>
    <property type="evidence" value="ECO:0007669"/>
    <property type="project" value="InterPro"/>
</dbReference>
<evidence type="ECO:0000256" key="3">
    <source>
        <dbReference type="ARBA" id="ARBA00023002"/>
    </source>
</evidence>
<accession>A0A6A5SIK7</accession>
<proteinExistence type="predicted"/>
<evidence type="ECO:0000256" key="2">
    <source>
        <dbReference type="ARBA" id="ARBA00022827"/>
    </source>
</evidence>
<keyword evidence="3" id="KW-0560">Oxidoreductase</keyword>
<reference evidence="5" key="1">
    <citation type="journal article" date="2020" name="Stud. Mycol.">
        <title>101 Dothideomycetes genomes: a test case for predicting lifestyles and emergence of pathogens.</title>
        <authorList>
            <person name="Haridas S."/>
            <person name="Albert R."/>
            <person name="Binder M."/>
            <person name="Bloem J."/>
            <person name="Labutti K."/>
            <person name="Salamov A."/>
            <person name="Andreopoulos B."/>
            <person name="Baker S."/>
            <person name="Barry K."/>
            <person name="Bills G."/>
            <person name="Bluhm B."/>
            <person name="Cannon C."/>
            <person name="Castanera R."/>
            <person name="Culley D."/>
            <person name="Daum C."/>
            <person name="Ezra D."/>
            <person name="Gonzalez J."/>
            <person name="Henrissat B."/>
            <person name="Kuo A."/>
            <person name="Liang C."/>
            <person name="Lipzen A."/>
            <person name="Lutzoni F."/>
            <person name="Magnuson J."/>
            <person name="Mondo S."/>
            <person name="Nolan M."/>
            <person name="Ohm R."/>
            <person name="Pangilinan J."/>
            <person name="Park H.-J."/>
            <person name="Ramirez L."/>
            <person name="Alfaro M."/>
            <person name="Sun H."/>
            <person name="Tritt A."/>
            <person name="Yoshinaga Y."/>
            <person name="Zwiers L.-H."/>
            <person name="Turgeon B."/>
            <person name="Goodwin S."/>
            <person name="Spatafora J."/>
            <person name="Crous P."/>
            <person name="Grigoriev I."/>
        </authorList>
    </citation>
    <scope>NUCLEOTIDE SEQUENCE</scope>
    <source>
        <strain evidence="5">CBS 161.51</strain>
    </source>
</reference>
<protein>
    <recommendedName>
        <fullName evidence="4">FAD-binding domain-containing protein</fullName>
    </recommendedName>
</protein>
<gene>
    <name evidence="5" type="ORF">EJ02DRAFT_425050</name>
</gene>
<evidence type="ECO:0000313" key="5">
    <source>
        <dbReference type="EMBL" id="KAF1939219.1"/>
    </source>
</evidence>
<keyword evidence="6" id="KW-1185">Reference proteome</keyword>
<keyword evidence="2" id="KW-0274">FAD</keyword>
<dbReference type="PANTHER" id="PTHR46865">
    <property type="entry name" value="OXIDOREDUCTASE-RELATED"/>
    <property type="match status" value="1"/>
</dbReference>
<dbReference type="OrthoDB" id="655030at2759"/>
<evidence type="ECO:0000259" key="4">
    <source>
        <dbReference type="Pfam" id="PF01494"/>
    </source>
</evidence>
<dbReference type="GO" id="GO:0016491">
    <property type="term" value="F:oxidoreductase activity"/>
    <property type="evidence" value="ECO:0007669"/>
    <property type="project" value="UniProtKB-KW"/>
</dbReference>
<dbReference type="SUPFAM" id="SSF51905">
    <property type="entry name" value="FAD/NAD(P)-binding domain"/>
    <property type="match status" value="1"/>
</dbReference>
<dbReference type="Pfam" id="PF01494">
    <property type="entry name" value="FAD_binding_3"/>
    <property type="match status" value="1"/>
</dbReference>
<evidence type="ECO:0000256" key="1">
    <source>
        <dbReference type="ARBA" id="ARBA00022630"/>
    </source>
</evidence>
<sequence length="262" mass="28548">MDKENIDYVFGEQIVSMQQNDMDSSPVTVEFATGSKTSEYDLVVACDGATSRTRAMGFECSVREHVVPINCWAAYFSTKQDLLEGSKIGQGYSAVGGRSITIGSDLSGCSRVMLMGIHPRDKRDTTLPFHQASSQGDEALKKYIAQHYRGVGWKTDIAIEEMMQSEDFYASEIVQVKIPSLYKGRFVLVGDAGYSAGMTGGGTSLALSGAYYLAGELGKHTGDLPAGLRGDEDQMRPLIKDMQMIPPFFTTILAPQTVWGYG</sequence>
<dbReference type="Proteomes" id="UP000800038">
    <property type="component" value="Unassembled WGS sequence"/>
</dbReference>
<dbReference type="InterPro" id="IPR036188">
    <property type="entry name" value="FAD/NAD-bd_sf"/>
</dbReference>
<organism evidence="5 6">
    <name type="scientific">Clathrospora elynae</name>
    <dbReference type="NCBI Taxonomy" id="706981"/>
    <lineage>
        <taxon>Eukaryota</taxon>
        <taxon>Fungi</taxon>
        <taxon>Dikarya</taxon>
        <taxon>Ascomycota</taxon>
        <taxon>Pezizomycotina</taxon>
        <taxon>Dothideomycetes</taxon>
        <taxon>Pleosporomycetidae</taxon>
        <taxon>Pleosporales</taxon>
        <taxon>Diademaceae</taxon>
        <taxon>Clathrospora</taxon>
    </lineage>
</organism>
<name>A0A6A5SIK7_9PLEO</name>
<dbReference type="InterPro" id="IPR051704">
    <property type="entry name" value="FAD_aromatic-hydroxylase"/>
</dbReference>
<dbReference type="PANTHER" id="PTHR46865:SF2">
    <property type="entry name" value="MONOOXYGENASE"/>
    <property type="match status" value="1"/>
</dbReference>
<keyword evidence="1" id="KW-0285">Flavoprotein</keyword>
<dbReference type="Gene3D" id="3.50.50.60">
    <property type="entry name" value="FAD/NAD(P)-binding domain"/>
    <property type="match status" value="1"/>
</dbReference>
<dbReference type="EMBL" id="ML976086">
    <property type="protein sequence ID" value="KAF1939219.1"/>
    <property type="molecule type" value="Genomic_DNA"/>
</dbReference>
<dbReference type="InterPro" id="IPR002938">
    <property type="entry name" value="FAD-bd"/>
</dbReference>
<feature type="domain" description="FAD-binding" evidence="4">
    <location>
        <begin position="7"/>
        <end position="219"/>
    </location>
</feature>
<evidence type="ECO:0000313" key="6">
    <source>
        <dbReference type="Proteomes" id="UP000800038"/>
    </source>
</evidence>
<dbReference type="AlphaFoldDB" id="A0A6A5SIK7"/>
<dbReference type="Gene3D" id="3.30.9.10">
    <property type="entry name" value="D-Amino Acid Oxidase, subunit A, domain 2"/>
    <property type="match status" value="1"/>
</dbReference>